<dbReference type="RefSeq" id="WP_271338716.1">
    <property type="nucleotide sequence ID" value="NZ_JAMZNK010000082.1"/>
</dbReference>
<gene>
    <name evidence="1" type="ORF">NJT12_24350</name>
</gene>
<accession>A0ABT4WLL8</accession>
<name>A0ABT4WLL8_9FLAO</name>
<reference evidence="1 2" key="1">
    <citation type="journal article" date="2023" name="Chemosphere">
        <title>Whole genome analysis of Flavobacterium aziz-sancarii sp. nov., isolated from Ardley Island (Antarctica), revealed a rich resistome and bioremediation potential.</title>
        <authorList>
            <person name="Otur C."/>
            <person name="Okay S."/>
            <person name="Kurt-Kizildogan A."/>
        </authorList>
    </citation>
    <scope>NUCLEOTIDE SEQUENCE [LARGE SCALE GENOMIC DNA]</scope>
    <source>
        <strain evidence="1 2">AC</strain>
    </source>
</reference>
<evidence type="ECO:0000313" key="2">
    <source>
        <dbReference type="Proteomes" id="UP001212170"/>
    </source>
</evidence>
<dbReference type="EMBL" id="JAMZNK010000082">
    <property type="protein sequence ID" value="MDA6072759.1"/>
    <property type="molecule type" value="Genomic_DNA"/>
</dbReference>
<protein>
    <submittedName>
        <fullName evidence="1">Uncharacterized protein</fullName>
    </submittedName>
</protein>
<proteinExistence type="predicted"/>
<organism evidence="1 2">
    <name type="scientific">Flavobacterium azizsancarii</name>
    <dbReference type="NCBI Taxonomy" id="2961580"/>
    <lineage>
        <taxon>Bacteria</taxon>
        <taxon>Pseudomonadati</taxon>
        <taxon>Bacteroidota</taxon>
        <taxon>Flavobacteriia</taxon>
        <taxon>Flavobacteriales</taxon>
        <taxon>Flavobacteriaceae</taxon>
        <taxon>Flavobacterium</taxon>
    </lineage>
</organism>
<sequence>MKQRKKWLDAAESFRIDIHSIVKCPNCEKENLTVLDIAFNTNAINMGGERCIECPECRKFEIVLYRNPHENWCIKK</sequence>
<dbReference type="Proteomes" id="UP001212170">
    <property type="component" value="Unassembled WGS sequence"/>
</dbReference>
<comment type="caution">
    <text evidence="1">The sequence shown here is derived from an EMBL/GenBank/DDBJ whole genome shotgun (WGS) entry which is preliminary data.</text>
</comment>
<evidence type="ECO:0000313" key="1">
    <source>
        <dbReference type="EMBL" id="MDA6072759.1"/>
    </source>
</evidence>
<keyword evidence="2" id="KW-1185">Reference proteome</keyword>